<protein>
    <recommendedName>
        <fullName evidence="5">Peptidase inhibitor family I36</fullName>
    </recommendedName>
</protein>
<sequence length="151" mass="16447">MSLAHEGSRLRRGAAVALAVIMAMLTMAQPSLAEPAPGAMMVVAADNQATTFGSDCGGLFDPCGIVNNRTNRSLEAARDSSSSTGCSLWPDSSAHPRKQVPPGRNSNQSPEYFKDTDCFRSTTCRVFYLGWHEPGEWIRIRNSVFIYDINC</sequence>
<feature type="region of interest" description="Disordered" evidence="1">
    <location>
        <begin position="76"/>
        <end position="111"/>
    </location>
</feature>
<reference evidence="4" key="1">
    <citation type="submission" date="2017-04" db="EMBL/GenBank/DDBJ databases">
        <authorList>
            <person name="Varghese N."/>
            <person name="Submissions S."/>
        </authorList>
    </citation>
    <scope>NUCLEOTIDE SEQUENCE [LARGE SCALE GENOMIC DNA]</scope>
    <source>
        <strain evidence="4">DSM 44073</strain>
    </source>
</reference>
<evidence type="ECO:0008006" key="5">
    <source>
        <dbReference type="Google" id="ProtNLM"/>
    </source>
</evidence>
<proteinExistence type="predicted"/>
<dbReference type="RefSeq" id="WP_144065213.1">
    <property type="nucleotide sequence ID" value="NZ_FWYC01000004.1"/>
</dbReference>
<feature type="chain" id="PRO_5012596756" description="Peptidase inhibitor family I36" evidence="2">
    <location>
        <begin position="34"/>
        <end position="151"/>
    </location>
</feature>
<evidence type="ECO:0000256" key="1">
    <source>
        <dbReference type="SAM" id="MobiDB-lite"/>
    </source>
</evidence>
<evidence type="ECO:0000313" key="4">
    <source>
        <dbReference type="Proteomes" id="UP000192840"/>
    </source>
</evidence>
<accession>A0A1W2BCC7</accession>
<feature type="signal peptide" evidence="2">
    <location>
        <begin position="1"/>
        <end position="33"/>
    </location>
</feature>
<keyword evidence="2" id="KW-0732">Signal</keyword>
<organism evidence="3 4">
    <name type="scientific">Lentzea albidocapillata</name>
    <dbReference type="NCBI Taxonomy" id="40571"/>
    <lineage>
        <taxon>Bacteria</taxon>
        <taxon>Bacillati</taxon>
        <taxon>Actinomycetota</taxon>
        <taxon>Actinomycetes</taxon>
        <taxon>Pseudonocardiales</taxon>
        <taxon>Pseudonocardiaceae</taxon>
        <taxon>Lentzea</taxon>
    </lineage>
</organism>
<name>A0A1W2BCC7_9PSEU</name>
<dbReference type="STRING" id="40571.SAMN05660733_01325"/>
<dbReference type="OrthoDB" id="3700688at2"/>
<feature type="compositionally biased region" description="Polar residues" evidence="1">
    <location>
        <begin position="76"/>
        <end position="86"/>
    </location>
</feature>
<dbReference type="EMBL" id="FWYC01000004">
    <property type="protein sequence ID" value="SMC70028.1"/>
    <property type="molecule type" value="Genomic_DNA"/>
</dbReference>
<keyword evidence="4" id="KW-1185">Reference proteome</keyword>
<dbReference type="eggNOG" id="ENOG50321FI">
    <property type="taxonomic scope" value="Bacteria"/>
</dbReference>
<dbReference type="AlphaFoldDB" id="A0A1W2BCC7"/>
<dbReference type="Proteomes" id="UP000192840">
    <property type="component" value="Unassembled WGS sequence"/>
</dbReference>
<evidence type="ECO:0000313" key="3">
    <source>
        <dbReference type="EMBL" id="SMC70028.1"/>
    </source>
</evidence>
<gene>
    <name evidence="3" type="ORF">SAMN05660733_01325</name>
</gene>
<evidence type="ECO:0000256" key="2">
    <source>
        <dbReference type="SAM" id="SignalP"/>
    </source>
</evidence>